<sequence length="91" mass="9392">MKHLFGGQPTHGLPGGALVDGGPVLVYASADPDRVQAAQQALGVARAGALVEQALGRLSRTLVDEGVGRLVVAGKTLEAAVYATEERFPRD</sequence>
<evidence type="ECO:0000313" key="2">
    <source>
        <dbReference type="EMBL" id="MFC2993642.1"/>
    </source>
</evidence>
<name>A0ABV7B893_9GAMM</name>
<dbReference type="InterPro" id="IPR042213">
    <property type="entry name" value="NBD_C_sf"/>
</dbReference>
<dbReference type="SUPFAM" id="SSF142764">
    <property type="entry name" value="YgbK-like"/>
    <property type="match status" value="1"/>
</dbReference>
<organism evidence="2 3">
    <name type="scientific">Halomonas tibetensis</name>
    <dbReference type="NCBI Taxonomy" id="2259590"/>
    <lineage>
        <taxon>Bacteria</taxon>
        <taxon>Pseudomonadati</taxon>
        <taxon>Pseudomonadota</taxon>
        <taxon>Gammaproteobacteria</taxon>
        <taxon>Oceanospirillales</taxon>
        <taxon>Halomonadaceae</taxon>
        <taxon>Halomonas</taxon>
    </lineage>
</organism>
<protein>
    <submittedName>
        <fullName evidence="2">Nucleotide-binding domain containing protein</fullName>
    </submittedName>
</protein>
<feature type="domain" description="Four-carbon acid sugar kinase nucleotide binding" evidence="1">
    <location>
        <begin position="20"/>
        <end position="74"/>
    </location>
</feature>
<reference evidence="3" key="1">
    <citation type="journal article" date="2019" name="Int. J. Syst. Evol. Microbiol.">
        <title>The Global Catalogue of Microorganisms (GCM) 10K type strain sequencing project: providing services to taxonomists for standard genome sequencing and annotation.</title>
        <authorList>
            <consortium name="The Broad Institute Genomics Platform"/>
            <consortium name="The Broad Institute Genome Sequencing Center for Infectious Disease"/>
            <person name="Wu L."/>
            <person name="Ma J."/>
        </authorList>
    </citation>
    <scope>NUCLEOTIDE SEQUENCE [LARGE SCALE GENOMIC DNA]</scope>
    <source>
        <strain evidence="3">KCTC 52660</strain>
    </source>
</reference>
<dbReference type="Pfam" id="PF17042">
    <property type="entry name" value="NBD_C"/>
    <property type="match status" value="1"/>
</dbReference>
<evidence type="ECO:0000313" key="3">
    <source>
        <dbReference type="Proteomes" id="UP001595386"/>
    </source>
</evidence>
<keyword evidence="3" id="KW-1185">Reference proteome</keyword>
<proteinExistence type="predicted"/>
<dbReference type="InterPro" id="IPR031475">
    <property type="entry name" value="NBD_C"/>
</dbReference>
<dbReference type="Proteomes" id="UP001595386">
    <property type="component" value="Unassembled WGS sequence"/>
</dbReference>
<accession>A0ABV7B893</accession>
<evidence type="ECO:0000259" key="1">
    <source>
        <dbReference type="Pfam" id="PF17042"/>
    </source>
</evidence>
<dbReference type="RefSeq" id="WP_379761515.1">
    <property type="nucleotide sequence ID" value="NZ_JBHRSQ010000040.1"/>
</dbReference>
<gene>
    <name evidence="2" type="ORF">ACFODV_16605</name>
</gene>
<comment type="caution">
    <text evidence="2">The sequence shown here is derived from an EMBL/GenBank/DDBJ whole genome shotgun (WGS) entry which is preliminary data.</text>
</comment>
<dbReference type="Gene3D" id="3.40.980.20">
    <property type="entry name" value="Four-carbon acid sugar kinase, nucleotide binding domain"/>
    <property type="match status" value="1"/>
</dbReference>
<dbReference type="EMBL" id="JBHRSQ010000040">
    <property type="protein sequence ID" value="MFC2993642.1"/>
    <property type="molecule type" value="Genomic_DNA"/>
</dbReference>